<keyword evidence="4" id="KW-1185">Reference proteome</keyword>
<feature type="domain" description="Outer membrane protein beta-barrel" evidence="2">
    <location>
        <begin position="39"/>
        <end position="196"/>
    </location>
</feature>
<reference evidence="3 4" key="1">
    <citation type="submission" date="2022-04" db="EMBL/GenBank/DDBJ databases">
        <title>Hymenobacter sp. isolated from the air.</title>
        <authorList>
            <person name="Won M."/>
            <person name="Lee C.-M."/>
            <person name="Woen H.-Y."/>
            <person name="Kwon S.-W."/>
        </authorList>
    </citation>
    <scope>NUCLEOTIDE SEQUENCE [LARGE SCALE GENOMIC DNA]</scope>
    <source>
        <strain evidence="4">5413 J-13</strain>
    </source>
</reference>
<dbReference type="Proteomes" id="UP000829925">
    <property type="component" value="Chromosome"/>
</dbReference>
<evidence type="ECO:0000259" key="2">
    <source>
        <dbReference type="Pfam" id="PF13568"/>
    </source>
</evidence>
<dbReference type="InterPro" id="IPR025665">
    <property type="entry name" value="Beta-barrel_OMP_2"/>
</dbReference>
<gene>
    <name evidence="3" type="ORF">MUN82_14325</name>
</gene>
<protein>
    <submittedName>
        <fullName evidence="3">PorT family protein</fullName>
    </submittedName>
</protein>
<name>A0A8T9SWE9_9BACT</name>
<organism evidence="3 4">
    <name type="scientific">Hymenobacter aerilatus</name>
    <dbReference type="NCBI Taxonomy" id="2932251"/>
    <lineage>
        <taxon>Bacteria</taxon>
        <taxon>Pseudomonadati</taxon>
        <taxon>Bacteroidota</taxon>
        <taxon>Cytophagia</taxon>
        <taxon>Cytophagales</taxon>
        <taxon>Hymenobacteraceae</taxon>
        <taxon>Hymenobacter</taxon>
    </lineage>
</organism>
<evidence type="ECO:0000256" key="1">
    <source>
        <dbReference type="SAM" id="SignalP"/>
    </source>
</evidence>
<accession>A0A8T9SWE9</accession>
<evidence type="ECO:0000313" key="4">
    <source>
        <dbReference type="Proteomes" id="UP000829925"/>
    </source>
</evidence>
<dbReference type="SUPFAM" id="SSF56935">
    <property type="entry name" value="Porins"/>
    <property type="match status" value="1"/>
</dbReference>
<feature type="chain" id="PRO_5035736883" evidence="1">
    <location>
        <begin position="20"/>
        <end position="220"/>
    </location>
</feature>
<feature type="signal peptide" evidence="1">
    <location>
        <begin position="1"/>
        <end position="19"/>
    </location>
</feature>
<proteinExistence type="predicted"/>
<keyword evidence="1" id="KW-0732">Signal</keyword>
<dbReference type="AlphaFoldDB" id="A0A8T9SWE9"/>
<dbReference type="RefSeq" id="WP_245091483.1">
    <property type="nucleotide sequence ID" value="NZ_CP095053.1"/>
</dbReference>
<dbReference type="KEGG" id="haei:MUN82_14325"/>
<dbReference type="Pfam" id="PF13568">
    <property type="entry name" value="OMP_b-brl_2"/>
    <property type="match status" value="1"/>
</dbReference>
<dbReference type="EMBL" id="CP095053">
    <property type="protein sequence ID" value="UOR04116.1"/>
    <property type="molecule type" value="Genomic_DNA"/>
</dbReference>
<sequence>MKHVLLLAGLCGLPTLLMARPATGLASHRPGKQALAPPADEERRPVLFGVKAGANLMNMNFNRGYPRPAAPVAASYRVGAVAGLTMRVPLGRKWALEQDYLLAQIRGANKNTDSQYNFAYLSLPLTVRYQVLSRLWVLAGPQFDLLIRAEQTAAGTTTNTTHDTEERSILSTAGVAVQFTDHLSLTARYLRGFNHIGLGQRSSVEEFKYEGVQLTAGFEF</sequence>
<evidence type="ECO:0000313" key="3">
    <source>
        <dbReference type="EMBL" id="UOR04116.1"/>
    </source>
</evidence>